<dbReference type="EMBL" id="BSXS01003656">
    <property type="protein sequence ID" value="GME81701.1"/>
    <property type="molecule type" value="Genomic_DNA"/>
</dbReference>
<evidence type="ECO:0000313" key="2">
    <source>
        <dbReference type="Proteomes" id="UP001165064"/>
    </source>
</evidence>
<evidence type="ECO:0000313" key="1">
    <source>
        <dbReference type="EMBL" id="GME81701.1"/>
    </source>
</evidence>
<organism evidence="1 2">
    <name type="scientific">Ambrosiozyma monospora</name>
    <name type="common">Yeast</name>
    <name type="synonym">Endomycopsis monosporus</name>
    <dbReference type="NCBI Taxonomy" id="43982"/>
    <lineage>
        <taxon>Eukaryota</taxon>
        <taxon>Fungi</taxon>
        <taxon>Dikarya</taxon>
        <taxon>Ascomycota</taxon>
        <taxon>Saccharomycotina</taxon>
        <taxon>Pichiomycetes</taxon>
        <taxon>Pichiales</taxon>
        <taxon>Pichiaceae</taxon>
        <taxon>Ambrosiozyma</taxon>
    </lineage>
</organism>
<proteinExistence type="predicted"/>
<accession>A0ACB5T5M1</accession>
<protein>
    <submittedName>
        <fullName evidence="1">Unnamed protein product</fullName>
    </submittedName>
</protein>
<name>A0ACB5T5M1_AMBMO</name>
<reference evidence="1" key="1">
    <citation type="submission" date="2023-04" db="EMBL/GenBank/DDBJ databases">
        <title>Ambrosiozyma monospora NBRC 10751.</title>
        <authorList>
            <person name="Ichikawa N."/>
            <person name="Sato H."/>
            <person name="Tonouchi N."/>
        </authorList>
    </citation>
    <scope>NUCLEOTIDE SEQUENCE</scope>
    <source>
        <strain evidence="1">NBRC 10751</strain>
    </source>
</reference>
<keyword evidence="2" id="KW-1185">Reference proteome</keyword>
<sequence length="258" mass="30894">MEQSYAMCYAGMTGPWGLYIMKHTTLWYFNTTAFYEEYPHKTHDYMFKFYYLAQAAFWSQQSLVLILQLEKPRKDFYELVFHHIVTMSLIICSYRFHFTWMGLAVYITMDISDCFLATAKSLNYLDSPLATYVFLCFAFVWTYLRHYINIKILWSVLTEFKTVGPWELNWETEQYKCWISQPIVFGLIFALQLVNIYWFFLILRVIYRMYKTNVAVDDRSDDEDEDEESTEDDEVEVVDEKQALNGNVEVQVNGEKKF</sequence>
<gene>
    <name evidence="1" type="ORF">Amon02_000509900</name>
</gene>
<dbReference type="Proteomes" id="UP001165064">
    <property type="component" value="Unassembled WGS sequence"/>
</dbReference>
<comment type="caution">
    <text evidence="1">The sequence shown here is derived from an EMBL/GenBank/DDBJ whole genome shotgun (WGS) entry which is preliminary data.</text>
</comment>